<evidence type="ECO:0000313" key="11">
    <source>
        <dbReference type="Proteomes" id="UP000280296"/>
    </source>
</evidence>
<reference evidence="10 11" key="2">
    <citation type="submission" date="2019-01" db="EMBL/GenBank/DDBJ databases">
        <title>Tautonia sociabilis, a novel thermotolerant planctomycete of Isosphaeraceae family, isolated from a 4000 m deep subterranean habitat.</title>
        <authorList>
            <person name="Kovaleva O.L."/>
            <person name="Elcheninov A.G."/>
            <person name="Van Heerden E."/>
            <person name="Toshchakov S.V."/>
            <person name="Novikov A."/>
            <person name="Bonch-Osmolovskaya E.A."/>
            <person name="Kublanov I.V."/>
        </authorList>
    </citation>
    <scope>NUCLEOTIDE SEQUENCE [LARGE SCALE GENOMIC DNA]</scope>
    <source>
        <strain evidence="10 11">GM2012</strain>
    </source>
</reference>
<comment type="similarity">
    <text evidence="1 8">Belongs to the cytidylate kinase family. Type 1 subfamily.</text>
</comment>
<dbReference type="GO" id="GO:0036430">
    <property type="term" value="F:CMP kinase activity"/>
    <property type="evidence" value="ECO:0007669"/>
    <property type="project" value="RHEA"/>
</dbReference>
<dbReference type="PANTHER" id="PTHR21299">
    <property type="entry name" value="CYTIDYLATE KINASE/PANTOATE-BETA-ALANINE LIGASE"/>
    <property type="match status" value="1"/>
</dbReference>
<proteinExistence type="inferred from homology"/>
<comment type="catalytic activity">
    <reaction evidence="7 8">
        <text>CMP + ATP = CDP + ADP</text>
        <dbReference type="Rhea" id="RHEA:11600"/>
        <dbReference type="ChEBI" id="CHEBI:30616"/>
        <dbReference type="ChEBI" id="CHEBI:58069"/>
        <dbReference type="ChEBI" id="CHEBI:60377"/>
        <dbReference type="ChEBI" id="CHEBI:456216"/>
        <dbReference type="EC" id="2.7.4.25"/>
    </reaction>
</comment>
<evidence type="ECO:0000256" key="1">
    <source>
        <dbReference type="ARBA" id="ARBA00009427"/>
    </source>
</evidence>
<evidence type="ECO:0000256" key="3">
    <source>
        <dbReference type="ARBA" id="ARBA00022741"/>
    </source>
</evidence>
<dbReference type="Proteomes" id="UP000280296">
    <property type="component" value="Unassembled WGS sequence"/>
</dbReference>
<organism evidence="10 11">
    <name type="scientific">Tautonia sociabilis</name>
    <dbReference type="NCBI Taxonomy" id="2080755"/>
    <lineage>
        <taxon>Bacteria</taxon>
        <taxon>Pseudomonadati</taxon>
        <taxon>Planctomycetota</taxon>
        <taxon>Planctomycetia</taxon>
        <taxon>Isosphaerales</taxon>
        <taxon>Isosphaeraceae</taxon>
        <taxon>Tautonia</taxon>
    </lineage>
</organism>
<keyword evidence="11" id="KW-1185">Reference proteome</keyword>
<keyword evidence="5 8" id="KW-0067">ATP-binding</keyword>
<dbReference type="GO" id="GO:0005829">
    <property type="term" value="C:cytosol"/>
    <property type="evidence" value="ECO:0007669"/>
    <property type="project" value="TreeGrafter"/>
</dbReference>
<evidence type="ECO:0000256" key="8">
    <source>
        <dbReference type="HAMAP-Rule" id="MF_00238"/>
    </source>
</evidence>
<evidence type="ECO:0000256" key="6">
    <source>
        <dbReference type="ARBA" id="ARBA00047615"/>
    </source>
</evidence>
<dbReference type="InterPro" id="IPR011994">
    <property type="entry name" value="Cytidylate_kinase_dom"/>
</dbReference>
<dbReference type="InterPro" id="IPR027417">
    <property type="entry name" value="P-loop_NTPase"/>
</dbReference>
<dbReference type="EC" id="2.7.4.25" evidence="8"/>
<keyword evidence="2 8" id="KW-0808">Transferase</keyword>
<evidence type="ECO:0000259" key="9">
    <source>
        <dbReference type="Pfam" id="PF02224"/>
    </source>
</evidence>
<feature type="binding site" evidence="8">
    <location>
        <begin position="9"/>
        <end position="17"/>
    </location>
    <ligand>
        <name>ATP</name>
        <dbReference type="ChEBI" id="CHEBI:30616"/>
    </ligand>
</feature>
<keyword evidence="4 8" id="KW-0418">Kinase</keyword>
<dbReference type="GO" id="GO:0005524">
    <property type="term" value="F:ATP binding"/>
    <property type="evidence" value="ECO:0007669"/>
    <property type="project" value="UniProtKB-UniRule"/>
</dbReference>
<dbReference type="SUPFAM" id="SSF52540">
    <property type="entry name" value="P-loop containing nucleoside triphosphate hydrolases"/>
    <property type="match status" value="1"/>
</dbReference>
<dbReference type="GO" id="GO:0015949">
    <property type="term" value="P:nucleobase-containing small molecule interconversion"/>
    <property type="evidence" value="ECO:0007669"/>
    <property type="project" value="TreeGrafter"/>
</dbReference>
<gene>
    <name evidence="8" type="primary">cmk</name>
    <name evidence="10" type="ORF">TsocGM_05540</name>
</gene>
<keyword evidence="8" id="KW-0963">Cytoplasm</keyword>
<dbReference type="AlphaFoldDB" id="A0A432MNJ2"/>
<dbReference type="Gene3D" id="3.40.50.300">
    <property type="entry name" value="P-loop containing nucleotide triphosphate hydrolases"/>
    <property type="match status" value="1"/>
</dbReference>
<dbReference type="OrthoDB" id="9807434at2"/>
<evidence type="ECO:0000256" key="4">
    <source>
        <dbReference type="ARBA" id="ARBA00022777"/>
    </source>
</evidence>
<dbReference type="GO" id="GO:0036431">
    <property type="term" value="F:dCMP kinase activity"/>
    <property type="evidence" value="ECO:0007669"/>
    <property type="project" value="InterPro"/>
</dbReference>
<dbReference type="Pfam" id="PF02224">
    <property type="entry name" value="Cytidylate_kin"/>
    <property type="match status" value="1"/>
</dbReference>
<dbReference type="PANTHER" id="PTHR21299:SF2">
    <property type="entry name" value="CYTIDYLATE KINASE"/>
    <property type="match status" value="1"/>
</dbReference>
<name>A0A432MNJ2_9BACT</name>
<evidence type="ECO:0000256" key="2">
    <source>
        <dbReference type="ARBA" id="ARBA00022679"/>
    </source>
</evidence>
<reference evidence="10 11" key="1">
    <citation type="submission" date="2018-12" db="EMBL/GenBank/DDBJ databases">
        <authorList>
            <person name="Toschakov S.V."/>
        </authorList>
    </citation>
    <scope>NUCLEOTIDE SEQUENCE [LARGE SCALE GENOMIC DNA]</scope>
    <source>
        <strain evidence="10 11">GM2012</strain>
    </source>
</reference>
<protein>
    <recommendedName>
        <fullName evidence="8">Cytidylate kinase</fullName>
        <shortName evidence="8">CK</shortName>
        <ecNumber evidence="8">2.7.4.25</ecNumber>
    </recommendedName>
    <alternativeName>
        <fullName evidence="8">Cytidine monophosphate kinase</fullName>
        <shortName evidence="8">CMP kinase</shortName>
    </alternativeName>
</protein>
<dbReference type="RefSeq" id="WP_126724307.1">
    <property type="nucleotide sequence ID" value="NZ_RYZH01000007.1"/>
</dbReference>
<evidence type="ECO:0000256" key="5">
    <source>
        <dbReference type="ARBA" id="ARBA00022840"/>
    </source>
</evidence>
<evidence type="ECO:0000256" key="7">
    <source>
        <dbReference type="ARBA" id="ARBA00048478"/>
    </source>
</evidence>
<dbReference type="InterPro" id="IPR003136">
    <property type="entry name" value="Cytidylate_kin"/>
</dbReference>
<dbReference type="CDD" id="cd02020">
    <property type="entry name" value="CMPK"/>
    <property type="match status" value="1"/>
</dbReference>
<sequence length="224" mass="24215">MRRVVTIDGPAGSGKSTVARIVADRLGWRLLDTGAMYRAVALAALRAGLDLADEKAVGALADRLTVSLPPGRVLLDHDDVTAAIRTVEVTRVTRFAADNPAVRRRLAAWQRAFAAENDTITEGRDQGTVVFPDASCKFFLTADPVERARRRHAEFLSRGESIPLAEVLRDQEERDARDASRAIAPLRPAEDATVIDTTGRTIDEVAAIIEAAARSCRSPEPPAP</sequence>
<accession>A0A432MNJ2</accession>
<comment type="catalytic activity">
    <reaction evidence="6 8">
        <text>dCMP + ATP = dCDP + ADP</text>
        <dbReference type="Rhea" id="RHEA:25094"/>
        <dbReference type="ChEBI" id="CHEBI:30616"/>
        <dbReference type="ChEBI" id="CHEBI:57566"/>
        <dbReference type="ChEBI" id="CHEBI:58593"/>
        <dbReference type="ChEBI" id="CHEBI:456216"/>
        <dbReference type="EC" id="2.7.4.25"/>
    </reaction>
</comment>
<comment type="caution">
    <text evidence="10">The sequence shown here is derived from an EMBL/GenBank/DDBJ whole genome shotgun (WGS) entry which is preliminary data.</text>
</comment>
<dbReference type="EMBL" id="RYZH01000007">
    <property type="protein sequence ID" value="RUL88819.1"/>
    <property type="molecule type" value="Genomic_DNA"/>
</dbReference>
<feature type="domain" description="Cytidylate kinase" evidence="9">
    <location>
        <begin position="5"/>
        <end position="211"/>
    </location>
</feature>
<keyword evidence="3 8" id="KW-0547">Nucleotide-binding</keyword>
<dbReference type="HAMAP" id="MF_00238">
    <property type="entry name" value="Cytidyl_kinase_type1"/>
    <property type="match status" value="1"/>
</dbReference>
<comment type="subcellular location">
    <subcellularLocation>
        <location evidence="8">Cytoplasm</location>
    </subcellularLocation>
</comment>
<evidence type="ECO:0000313" key="10">
    <source>
        <dbReference type="EMBL" id="RUL88819.1"/>
    </source>
</evidence>
<dbReference type="NCBIfam" id="TIGR00017">
    <property type="entry name" value="cmk"/>
    <property type="match status" value="1"/>
</dbReference>
<dbReference type="GO" id="GO:0006220">
    <property type="term" value="P:pyrimidine nucleotide metabolic process"/>
    <property type="evidence" value="ECO:0007669"/>
    <property type="project" value="UniProtKB-UniRule"/>
</dbReference>